<dbReference type="GO" id="GO:0005886">
    <property type="term" value="C:plasma membrane"/>
    <property type="evidence" value="ECO:0007669"/>
    <property type="project" value="UniProtKB-SubCell"/>
</dbReference>
<dbReference type="EMBL" id="CP015518">
    <property type="protein sequence ID" value="APG23768.1"/>
    <property type="molecule type" value="Genomic_DNA"/>
</dbReference>
<keyword evidence="9" id="KW-0969">Cilium</keyword>
<dbReference type="PANTHER" id="PTHR38766:SF1">
    <property type="entry name" value="FLAGELLAR PROTEIN FLIO"/>
    <property type="match status" value="1"/>
</dbReference>
<evidence type="ECO:0000313" key="9">
    <source>
        <dbReference type="EMBL" id="APG23768.1"/>
    </source>
</evidence>
<feature type="transmembrane region" description="Helical" evidence="7">
    <location>
        <begin position="34"/>
        <end position="51"/>
    </location>
</feature>
<sequence>MSLRFACLMILTLPLVAQAGETAALPAAGGLRMWAGLAVVMALILLLYAAAQRWLRWPTGGRSGVIRIRETRPLGPKKYLYLVQVRDRELLLGVTAERICLLNDAPLPDGDEPVDGAENQIFSQMLRKRLKERP</sequence>
<dbReference type="GO" id="GO:0044781">
    <property type="term" value="P:bacterial-type flagellum organization"/>
    <property type="evidence" value="ECO:0007669"/>
    <property type="project" value="UniProtKB-UniRule"/>
</dbReference>
<evidence type="ECO:0000256" key="1">
    <source>
        <dbReference type="ARBA" id="ARBA00022475"/>
    </source>
</evidence>
<dbReference type="PANTHER" id="PTHR38766">
    <property type="entry name" value="FLAGELLAR PROTEIN FLIO"/>
    <property type="match status" value="1"/>
</dbReference>
<keyword evidence="2 7" id="KW-0812">Transmembrane</keyword>
<evidence type="ECO:0000256" key="8">
    <source>
        <dbReference type="SAM" id="SignalP"/>
    </source>
</evidence>
<feature type="chain" id="PRO_5012182461" description="Flagellar protein" evidence="8">
    <location>
        <begin position="20"/>
        <end position="134"/>
    </location>
</feature>
<evidence type="ECO:0000256" key="2">
    <source>
        <dbReference type="ARBA" id="ARBA00022692"/>
    </source>
</evidence>
<keyword evidence="9" id="KW-0966">Cell projection</keyword>
<name>A0A1L3GDJ0_SYNAC</name>
<keyword evidence="1 7" id="KW-1003">Cell membrane</keyword>
<gene>
    <name evidence="9" type="ORF">A7E75_01085</name>
</gene>
<proteinExistence type="inferred from homology"/>
<evidence type="ECO:0000256" key="6">
    <source>
        <dbReference type="ARBA" id="ARBA00037937"/>
    </source>
</evidence>
<comment type="subcellular location">
    <subcellularLocation>
        <location evidence="7">Cell membrane</location>
    </subcellularLocation>
    <subcellularLocation>
        <location evidence="7">Bacterial flagellum basal body</location>
    </subcellularLocation>
</comment>
<dbReference type="InterPro" id="IPR052205">
    <property type="entry name" value="FliO/MopB"/>
</dbReference>
<keyword evidence="5 7" id="KW-0975">Bacterial flagellum</keyword>
<reference evidence="9 10" key="1">
    <citation type="journal article" date="2017" name="Genome Announc.">
        <title>Complete Genome Sequences of Two Acetylene-Fermenting Pelobacter acetylenicus Strains.</title>
        <authorList>
            <person name="Sutton J.M."/>
            <person name="Baesman S.M."/>
            <person name="Fierst J.L."/>
            <person name="Poret-Peterson A.T."/>
            <person name="Oremland R.S."/>
            <person name="Dunlap D.S."/>
            <person name="Akob D.M."/>
        </authorList>
    </citation>
    <scope>NUCLEOTIDE SEQUENCE [LARGE SCALE GENOMIC DNA]</scope>
    <source>
        <strain evidence="9 10">DSM 3247</strain>
    </source>
</reference>
<dbReference type="AlphaFoldDB" id="A0A1L3GDJ0"/>
<protein>
    <recommendedName>
        <fullName evidence="7">Flagellar protein</fullName>
    </recommendedName>
</protein>
<dbReference type="KEGG" id="pace:A6070_09695"/>
<accession>A0A1L3GDJ0</accession>
<evidence type="ECO:0000256" key="4">
    <source>
        <dbReference type="ARBA" id="ARBA00023136"/>
    </source>
</evidence>
<organism evidence="9 10">
    <name type="scientific">Syntrophotalea acetylenica</name>
    <name type="common">Pelobacter acetylenicus</name>
    <dbReference type="NCBI Taxonomy" id="29542"/>
    <lineage>
        <taxon>Bacteria</taxon>
        <taxon>Pseudomonadati</taxon>
        <taxon>Thermodesulfobacteriota</taxon>
        <taxon>Desulfuromonadia</taxon>
        <taxon>Desulfuromonadales</taxon>
        <taxon>Syntrophotaleaceae</taxon>
        <taxon>Syntrophotalea</taxon>
    </lineage>
</organism>
<dbReference type="STRING" id="29542.A6070_09695"/>
<dbReference type="OrthoDB" id="5432707at2"/>
<evidence type="ECO:0000256" key="7">
    <source>
        <dbReference type="RuleBase" id="RU362064"/>
    </source>
</evidence>
<dbReference type="GO" id="GO:0009425">
    <property type="term" value="C:bacterial-type flagellum basal body"/>
    <property type="evidence" value="ECO:0007669"/>
    <property type="project" value="UniProtKB-SubCell"/>
</dbReference>
<keyword evidence="10" id="KW-1185">Reference proteome</keyword>
<keyword evidence="9" id="KW-0282">Flagellum</keyword>
<evidence type="ECO:0000256" key="3">
    <source>
        <dbReference type="ARBA" id="ARBA00022989"/>
    </source>
</evidence>
<feature type="signal peptide" evidence="8">
    <location>
        <begin position="1"/>
        <end position="19"/>
    </location>
</feature>
<dbReference type="RefSeq" id="WP_072285580.1">
    <property type="nucleotide sequence ID" value="NZ_CP015455.1"/>
</dbReference>
<keyword evidence="4 7" id="KW-0472">Membrane</keyword>
<dbReference type="NCBIfam" id="TIGR03500">
    <property type="entry name" value="FliO_TIGR"/>
    <property type="match status" value="1"/>
</dbReference>
<evidence type="ECO:0000256" key="5">
    <source>
        <dbReference type="ARBA" id="ARBA00023143"/>
    </source>
</evidence>
<dbReference type="InterPro" id="IPR022781">
    <property type="entry name" value="Flagellar_biosynth_FliO"/>
</dbReference>
<keyword evidence="8" id="KW-0732">Signal</keyword>
<evidence type="ECO:0000313" key="10">
    <source>
        <dbReference type="Proteomes" id="UP000182264"/>
    </source>
</evidence>
<dbReference type="Proteomes" id="UP000182264">
    <property type="component" value="Chromosome"/>
</dbReference>
<keyword evidence="3 7" id="KW-1133">Transmembrane helix</keyword>
<comment type="similarity">
    <text evidence="6 7">Belongs to the FliO/MopB family.</text>
</comment>
<dbReference type="Pfam" id="PF04347">
    <property type="entry name" value="FliO"/>
    <property type="match status" value="1"/>
</dbReference>